<keyword evidence="5 6" id="KW-0472">Membrane</keyword>
<evidence type="ECO:0000256" key="1">
    <source>
        <dbReference type="ARBA" id="ARBA00004141"/>
    </source>
</evidence>
<feature type="transmembrane region" description="Helical" evidence="6">
    <location>
        <begin position="236"/>
        <end position="262"/>
    </location>
</feature>
<dbReference type="Pfam" id="PF00335">
    <property type="entry name" value="Tetraspanin"/>
    <property type="match status" value="1"/>
</dbReference>
<comment type="similarity">
    <text evidence="2 6">Belongs to the tetraspanin (TM4SF) family.</text>
</comment>
<dbReference type="InterPro" id="IPR008952">
    <property type="entry name" value="Tetraspanin_EC2_sf"/>
</dbReference>
<proteinExistence type="inferred from homology"/>
<evidence type="ECO:0000313" key="7">
    <source>
        <dbReference type="EMBL" id="KAJ8024288.1"/>
    </source>
</evidence>
<dbReference type="PANTHER" id="PTHR19282">
    <property type="entry name" value="TETRASPANIN"/>
    <property type="match status" value="1"/>
</dbReference>
<keyword evidence="8" id="KW-1185">Reference proteome</keyword>
<gene>
    <name evidence="7" type="ORF">HOLleu_36986</name>
</gene>
<evidence type="ECO:0000256" key="5">
    <source>
        <dbReference type="ARBA" id="ARBA00023136"/>
    </source>
</evidence>
<accession>A0A9Q1BG15</accession>
<name>A0A9Q1BG15_HOLLE</name>
<evidence type="ECO:0000256" key="2">
    <source>
        <dbReference type="ARBA" id="ARBA00006840"/>
    </source>
</evidence>
<evidence type="ECO:0000313" key="8">
    <source>
        <dbReference type="Proteomes" id="UP001152320"/>
    </source>
</evidence>
<dbReference type="Proteomes" id="UP001152320">
    <property type="component" value="Chromosome 19"/>
</dbReference>
<comment type="caution">
    <text evidence="7">The sequence shown here is derived from an EMBL/GenBank/DDBJ whole genome shotgun (WGS) entry which is preliminary data.</text>
</comment>
<organism evidence="7 8">
    <name type="scientific">Holothuria leucospilota</name>
    <name type="common">Black long sea cucumber</name>
    <name type="synonym">Mertensiothuria leucospilota</name>
    <dbReference type="NCBI Taxonomy" id="206669"/>
    <lineage>
        <taxon>Eukaryota</taxon>
        <taxon>Metazoa</taxon>
        <taxon>Echinodermata</taxon>
        <taxon>Eleutherozoa</taxon>
        <taxon>Echinozoa</taxon>
        <taxon>Holothuroidea</taxon>
        <taxon>Aspidochirotacea</taxon>
        <taxon>Aspidochirotida</taxon>
        <taxon>Holothuriidae</taxon>
        <taxon>Holothuria</taxon>
    </lineage>
</organism>
<feature type="transmembrane region" description="Helical" evidence="6">
    <location>
        <begin position="20"/>
        <end position="43"/>
    </location>
</feature>
<evidence type="ECO:0000256" key="3">
    <source>
        <dbReference type="ARBA" id="ARBA00022692"/>
    </source>
</evidence>
<dbReference type="Gene3D" id="1.10.1450.10">
    <property type="entry name" value="Tetraspanin"/>
    <property type="match status" value="1"/>
</dbReference>
<dbReference type="InterPro" id="IPR018499">
    <property type="entry name" value="Tetraspanin/Peripherin"/>
</dbReference>
<evidence type="ECO:0000256" key="4">
    <source>
        <dbReference type="ARBA" id="ARBA00022989"/>
    </source>
</evidence>
<dbReference type="GO" id="GO:0005886">
    <property type="term" value="C:plasma membrane"/>
    <property type="evidence" value="ECO:0007669"/>
    <property type="project" value="TreeGrafter"/>
</dbReference>
<dbReference type="CDD" id="cd03156">
    <property type="entry name" value="uroplakin_I_like_LEL"/>
    <property type="match status" value="1"/>
</dbReference>
<dbReference type="PIRSF" id="PIRSF002419">
    <property type="entry name" value="Tetraspanin"/>
    <property type="match status" value="1"/>
</dbReference>
<dbReference type="PANTHER" id="PTHR19282:SF544">
    <property type="entry name" value="TETRASPANIN"/>
    <property type="match status" value="1"/>
</dbReference>
<dbReference type="OrthoDB" id="438211at2759"/>
<dbReference type="EMBL" id="JAIZAY010000019">
    <property type="protein sequence ID" value="KAJ8024288.1"/>
    <property type="molecule type" value="Genomic_DNA"/>
</dbReference>
<dbReference type="AlphaFoldDB" id="A0A9Q1BG15"/>
<dbReference type="PRINTS" id="PR00259">
    <property type="entry name" value="TMFOUR"/>
</dbReference>
<reference evidence="7" key="1">
    <citation type="submission" date="2021-10" db="EMBL/GenBank/DDBJ databases">
        <title>Tropical sea cucumber genome reveals ecological adaptation and Cuvierian tubules defense mechanism.</title>
        <authorList>
            <person name="Chen T."/>
        </authorList>
    </citation>
    <scope>NUCLEOTIDE SEQUENCE</scope>
    <source>
        <strain evidence="7">Nanhai2018</strain>
        <tissue evidence="7">Muscle</tissue>
    </source>
</reference>
<keyword evidence="3 6" id="KW-0812">Transmembrane</keyword>
<evidence type="ECO:0000256" key="6">
    <source>
        <dbReference type="RuleBase" id="RU361218"/>
    </source>
</evidence>
<protein>
    <recommendedName>
        <fullName evidence="6">Tetraspanin</fullName>
    </recommendedName>
</protein>
<feature type="transmembrane region" description="Helical" evidence="6">
    <location>
        <begin position="93"/>
        <end position="117"/>
    </location>
</feature>
<sequence>MGSKIKVEKELGCGGKCCKLLLYTFNVLFLIGGLTLLVIGLWVAVSGPSREIAAIVETNLYKAAAYVLFIAGTSVAVVAFIGCCGAKFENRCLLGTFFVFLLVIFVLELIAGIIALACYTQAEQFIQGNMKDSLTMHYGSKEPGRGNITNGWNYVQKEFECCGVNNRSEAITLYMETPWYKSLDTPPRVPRSCCVTNDKGEPTGLEECQRGEEARSMDLIYKMGCYQMVRDKVIQYATVLAGVGVAVCVIQIFGMIFACCLVRQLI</sequence>
<dbReference type="SUPFAM" id="SSF48652">
    <property type="entry name" value="Tetraspanin"/>
    <property type="match status" value="1"/>
</dbReference>
<feature type="transmembrane region" description="Helical" evidence="6">
    <location>
        <begin position="63"/>
        <end position="86"/>
    </location>
</feature>
<comment type="subcellular location">
    <subcellularLocation>
        <location evidence="1 6">Membrane</location>
        <topology evidence="1 6">Multi-pass membrane protein</topology>
    </subcellularLocation>
</comment>
<keyword evidence="4 6" id="KW-1133">Transmembrane helix</keyword>
<dbReference type="InterPro" id="IPR000301">
    <property type="entry name" value="Tetraspanin_animals"/>
</dbReference>